<feature type="compositionally biased region" description="Polar residues" evidence="1">
    <location>
        <begin position="16"/>
        <end position="27"/>
    </location>
</feature>
<evidence type="ECO:0000256" key="1">
    <source>
        <dbReference type="SAM" id="MobiDB-lite"/>
    </source>
</evidence>
<feature type="region of interest" description="Disordered" evidence="1">
    <location>
        <begin position="1"/>
        <end position="62"/>
    </location>
</feature>
<keyword evidence="3" id="KW-1185">Reference proteome</keyword>
<evidence type="ECO:0000313" key="2">
    <source>
        <dbReference type="EMBL" id="CAJ1066467.1"/>
    </source>
</evidence>
<dbReference type="Proteomes" id="UP001178508">
    <property type="component" value="Chromosome 11"/>
</dbReference>
<proteinExistence type="predicted"/>
<dbReference type="AlphaFoldDB" id="A0AAV1G1Y5"/>
<sequence>MDGEEENGASGGVDSTEGQGQETTLSDLVSLFGPTCGSRRPDRRRKMPSKNSASEHSNTSSNFCSWECMKSLNPCKESQNNQTLSLWKLMQLHKLLPLVRL</sequence>
<dbReference type="EMBL" id="OY660874">
    <property type="protein sequence ID" value="CAJ1066467.1"/>
    <property type="molecule type" value="Genomic_DNA"/>
</dbReference>
<feature type="compositionally biased region" description="Polar residues" evidence="1">
    <location>
        <begin position="49"/>
        <end position="62"/>
    </location>
</feature>
<name>A0AAV1G1Y5_XYRNO</name>
<accession>A0AAV1G1Y5</accession>
<organism evidence="2 3">
    <name type="scientific">Xyrichtys novacula</name>
    <name type="common">Pearly razorfish</name>
    <name type="synonym">Hemipteronotus novacula</name>
    <dbReference type="NCBI Taxonomy" id="13765"/>
    <lineage>
        <taxon>Eukaryota</taxon>
        <taxon>Metazoa</taxon>
        <taxon>Chordata</taxon>
        <taxon>Craniata</taxon>
        <taxon>Vertebrata</taxon>
        <taxon>Euteleostomi</taxon>
        <taxon>Actinopterygii</taxon>
        <taxon>Neopterygii</taxon>
        <taxon>Teleostei</taxon>
        <taxon>Neoteleostei</taxon>
        <taxon>Acanthomorphata</taxon>
        <taxon>Eupercaria</taxon>
        <taxon>Labriformes</taxon>
        <taxon>Labridae</taxon>
        <taxon>Xyrichtys</taxon>
    </lineage>
</organism>
<gene>
    <name evidence="2" type="ORF">XNOV1_A031435</name>
</gene>
<protein>
    <submittedName>
        <fullName evidence="2">Uncharacterized protein LOC112436418</fullName>
    </submittedName>
</protein>
<reference evidence="2" key="1">
    <citation type="submission" date="2023-08" db="EMBL/GenBank/DDBJ databases">
        <authorList>
            <person name="Alioto T."/>
            <person name="Alioto T."/>
            <person name="Gomez Garrido J."/>
        </authorList>
    </citation>
    <scope>NUCLEOTIDE SEQUENCE</scope>
</reference>
<evidence type="ECO:0000313" key="3">
    <source>
        <dbReference type="Proteomes" id="UP001178508"/>
    </source>
</evidence>